<reference evidence="1" key="4">
    <citation type="journal article" date="1990" name="SAAS Bull. Biochem. Biotechnol.">
        <title>Molecular cloning of the xylL-xylE region from the P. putida TOL plasmid, pDK1.</title>
        <authorList>
            <person name="Voss J.A."/>
            <person name="Khedairy H."/>
            <person name="Baker R.F."/>
            <person name="Benjamin R.C."/>
        </authorList>
    </citation>
    <scope>NUCLEOTIDE SEQUENCE</scope>
    <source>
        <strain evidence="1">HS1</strain>
        <plasmid evidence="1">pDK1</plasmid>
    </source>
</reference>
<reference evidence="1" key="8">
    <citation type="journal article" date="2010" name="J. Bacteriol.">
        <title>Complete Nucleotide Sequence of TOL Plasmid pDK1 Provides Evidence for Evolutionary History of IncP-7 Catabolic Plasmids.</title>
        <authorList>
            <person name="Yano H."/>
            <person name="Miyakoshi M."/>
            <person name="Ohshima K."/>
            <person name="Tabata M."/>
            <person name="Nagara Y."/>
            <person name="Hattori M."/>
            <person name="Tsuda M."/>
        </authorList>
    </citation>
    <scope>NUCLEOTIDE SEQUENCE</scope>
    <source>
        <strain evidence="1">HS1</strain>
        <plasmid evidence="1">pDK1</plasmid>
    </source>
</reference>
<keyword evidence="1" id="KW-0614">Plasmid</keyword>
<reference evidence="1" key="1">
    <citation type="journal article" date="1981" name="J. Bacteriol.">
        <title>Isolation and characterization of spontaneously occurring TOL plasmid mutants of Pseudomonas putida HS1.</title>
        <authorList>
            <person name="Kunz D.A."/>
            <person name="Chapman P.J."/>
        </authorList>
    </citation>
    <scope>NUCLEOTIDE SEQUENCE</scope>
    <source>
        <strain evidence="1">HS1</strain>
        <plasmid evidence="1">pDK1</plasmid>
    </source>
</reference>
<organism evidence="1">
    <name type="scientific">Pseudomonas putida</name>
    <name type="common">Arthrobacter siderocapsulatus</name>
    <dbReference type="NCBI Taxonomy" id="303"/>
    <lineage>
        <taxon>Bacteria</taxon>
        <taxon>Pseudomonadati</taxon>
        <taxon>Pseudomonadota</taxon>
        <taxon>Gammaproteobacteria</taxon>
        <taxon>Pseudomonadales</taxon>
        <taxon>Pseudomonadaceae</taxon>
        <taxon>Pseudomonas</taxon>
    </lineage>
</organism>
<geneLocation type="plasmid" evidence="1">
    <name>pDK1</name>
</geneLocation>
<reference evidence="1" key="5">
    <citation type="journal article" date="1991" name="J. Bacteriol.">
        <title>Nucleotide sequence of xylE from the TOL pDK1 plasmid and structural comparison with isofunctional catechol-2,3-dioxygenase genes from TOL, pWW0 and NAH7.</title>
        <authorList>
            <person name="Benjamin R.C."/>
            <person name="Voss J.A."/>
            <person name="Kunz D.A."/>
        </authorList>
    </citation>
    <scope>NUCLEOTIDE SEQUENCE</scope>
    <source>
        <strain evidence="1">HS1</strain>
        <plasmid evidence="1">pDK1</plasmid>
    </source>
</reference>
<accession>D5MP74</accession>
<reference evidence="1" key="6">
    <citation type="journal article" date="1992" name="Nucleic Acids Res.">
        <title>Identical resolvases are encoded by Pseudomonas TOL plasmids pWW53 and pDK1.</title>
        <authorList>
            <person name="Assinder S.J."/>
            <person name="De Marco P."/>
            <person name="Sayers J.R."/>
            <person name="Shaw L.E."/>
            <person name="Winson M.K."/>
            <person name="Williams P.A."/>
        </authorList>
    </citation>
    <scope>NUCLEOTIDE SEQUENCE</scope>
    <source>
        <strain evidence="1">HS1</strain>
        <plasmid evidence="1">pDK1</plasmid>
    </source>
</reference>
<reference evidence="1" key="9">
    <citation type="journal article" date="2012" name="Environ. Microbiol.">
        <title>ParI, an orphan ParA family protein from Pseudomonas putida KT2440-specific genomic island, interferes with the partition system of IncP-7 plasmids.</title>
        <authorList>
            <person name="Miyakoshi M."/>
            <person name="Shintani M."/>
            <person name="Inoue K."/>
            <person name="Terabayashi T."/>
            <person name="Sai F."/>
            <person name="Ohkuma M."/>
            <person name="Nojiri H."/>
            <person name="Nagata Y."/>
            <person name="Tsuda M."/>
        </authorList>
    </citation>
    <scope>NUCLEOTIDE SEQUENCE</scope>
    <source>
        <strain evidence="1">HS1</strain>
        <plasmid evidence="1">pDK1</plasmid>
    </source>
</reference>
<sequence length="43" mass="4813">MPCSEVEALEIDIQEAHKRTPLQESQLTAQIIRYSGCLSTHGE</sequence>
<protein>
    <submittedName>
        <fullName evidence="1">Uncharacterized protein</fullName>
    </submittedName>
</protein>
<evidence type="ECO:0000313" key="1">
    <source>
        <dbReference type="EMBL" id="BAJ06420.1"/>
    </source>
</evidence>
<name>D5MP74_PSEPU</name>
<reference evidence="1" key="2">
    <citation type="journal article" date="1981" name="J. Bacteriol.">
        <title>Metabolism of allylglycine and cis-crotylglycine by Pseudomonas putida (arvilla) mt-2 harboring a TOL plasmid.</title>
        <authorList>
            <person name="Kunz D.A."/>
            <person name="Ribbons D.W."/>
            <person name="Chapman P.J."/>
        </authorList>
    </citation>
    <scope>NUCLEOTIDE SEQUENCE</scope>
    <source>
        <strain evidence="1">HS1</strain>
        <plasmid evidence="1">pDK1</plasmid>
    </source>
</reference>
<reference evidence="1" key="3">
    <citation type="journal article" date="1988" name="J. Gen. Microbiol.">
        <title>Physical and functional mapping of two cointegrate plasmids derived from RP4 and TOL plasmid pDK1.</title>
        <authorList>
            <person name="Shaw L.E."/>
            <person name="Williams P.A."/>
        </authorList>
    </citation>
    <scope>NUCLEOTIDE SEQUENCE</scope>
    <source>
        <strain evidence="1">HS1</strain>
        <plasmid evidence="1">pDK1</plasmid>
    </source>
</reference>
<proteinExistence type="predicted"/>
<reference evidence="1" key="7">
    <citation type="journal article" date="1993" name="J. Gen. Microbiol.">
        <title>A comparison of the multiple alleles of xylS carried by TOL plasmids pWW53 and pDK1 and its implications for their evolutionary relationship.</title>
        <authorList>
            <person name="Assinder S.J."/>
            <person name="de Marco P."/>
            <person name="Osborne D.J."/>
            <person name="Poh C.L."/>
            <person name="Shaw L.E."/>
            <person name="Winson M.K."/>
            <person name="Williams P.A."/>
        </authorList>
    </citation>
    <scope>NUCLEOTIDE SEQUENCE</scope>
    <source>
        <strain evidence="1">HS1</strain>
        <plasmid evidence="1">pDK1</plasmid>
    </source>
</reference>
<dbReference type="EMBL" id="AB434906">
    <property type="protein sequence ID" value="BAJ06420.1"/>
    <property type="molecule type" value="Genomic_DNA"/>
</dbReference>
<dbReference type="AlphaFoldDB" id="D5MP74"/>